<dbReference type="OrthoDB" id="9793825at2"/>
<reference evidence="4" key="1">
    <citation type="submission" date="2019-03" db="EMBL/GenBank/DDBJ databases">
        <title>Afifella sp. nov., isolated from activated sludge.</title>
        <authorList>
            <person name="Li Q."/>
            <person name="Liu Y."/>
        </authorList>
    </citation>
    <scope>NUCLEOTIDE SEQUENCE</scope>
    <source>
        <strain evidence="4">L72</strain>
    </source>
</reference>
<keyword evidence="5" id="KW-1185">Reference proteome</keyword>
<proteinExistence type="inferred from homology"/>
<keyword evidence="2" id="KW-0560">Oxidoreductase</keyword>
<evidence type="ECO:0000313" key="5">
    <source>
        <dbReference type="Proteomes" id="UP000773614"/>
    </source>
</evidence>
<dbReference type="PROSITE" id="PS00061">
    <property type="entry name" value="ADH_SHORT"/>
    <property type="match status" value="1"/>
</dbReference>
<dbReference type="InterPro" id="IPR036291">
    <property type="entry name" value="NAD(P)-bd_dom_sf"/>
</dbReference>
<evidence type="ECO:0000313" key="4">
    <source>
        <dbReference type="EMBL" id="MYZ48255.1"/>
    </source>
</evidence>
<name>A0A964T4J7_9HYPH</name>
<dbReference type="CDD" id="cd05374">
    <property type="entry name" value="17beta-HSD-like_SDR_c"/>
    <property type="match status" value="1"/>
</dbReference>
<dbReference type="Pfam" id="PF00106">
    <property type="entry name" value="adh_short"/>
    <property type="match status" value="1"/>
</dbReference>
<dbReference type="GO" id="GO:0016491">
    <property type="term" value="F:oxidoreductase activity"/>
    <property type="evidence" value="ECO:0007669"/>
    <property type="project" value="UniProtKB-KW"/>
</dbReference>
<dbReference type="RefSeq" id="WP_161140603.1">
    <property type="nucleotide sequence ID" value="NZ_SPKJ01000032.1"/>
</dbReference>
<protein>
    <submittedName>
        <fullName evidence="4">SDR family oxidoreductase</fullName>
    </submittedName>
</protein>
<dbReference type="Proteomes" id="UP000773614">
    <property type="component" value="Unassembled WGS sequence"/>
</dbReference>
<dbReference type="InterPro" id="IPR020904">
    <property type="entry name" value="Sc_DH/Rdtase_CS"/>
</dbReference>
<sequence length="276" mass="29659">MADARSILITGCSSGIGACCAAGMKARGWRVFATARAPADLDRLRAEGLSALFLDYADEGSIEAAMAEVLAATGGRLDALFNNGAYAQPGAIEDIGTDLLKAQFEANFFGWHALTRLAVPVMRRQGGGRIVMNSSVLGIIALGFRGAYNATKFALEGYSDTLRIEVAPAGIHVATIEPGPIATRFTATALKHARANIDVEGSVHRDYYRRRLRAMEKGGNTRGELGPEAVLKALVHACESPRPKTHYYVTQPTRLMAAARRILPRAALHRLLRRAS</sequence>
<dbReference type="PRINTS" id="PR00080">
    <property type="entry name" value="SDRFAMILY"/>
</dbReference>
<dbReference type="Gene3D" id="3.40.50.720">
    <property type="entry name" value="NAD(P)-binding Rossmann-like Domain"/>
    <property type="match status" value="1"/>
</dbReference>
<dbReference type="PANTHER" id="PTHR44169">
    <property type="entry name" value="NADPH-DEPENDENT 1-ACYLDIHYDROXYACETONE PHOSPHATE REDUCTASE"/>
    <property type="match status" value="1"/>
</dbReference>
<dbReference type="PRINTS" id="PR00081">
    <property type="entry name" value="GDHRDH"/>
</dbReference>
<gene>
    <name evidence="4" type="ORF">E4O86_11085</name>
</gene>
<organism evidence="4 5">
    <name type="scientific">Propylenella binzhouense</name>
    <dbReference type="NCBI Taxonomy" id="2555902"/>
    <lineage>
        <taxon>Bacteria</taxon>
        <taxon>Pseudomonadati</taxon>
        <taxon>Pseudomonadota</taxon>
        <taxon>Alphaproteobacteria</taxon>
        <taxon>Hyphomicrobiales</taxon>
        <taxon>Propylenellaceae</taxon>
        <taxon>Propylenella</taxon>
    </lineage>
</organism>
<dbReference type="EMBL" id="SPKJ01000032">
    <property type="protein sequence ID" value="MYZ48255.1"/>
    <property type="molecule type" value="Genomic_DNA"/>
</dbReference>
<dbReference type="AlphaFoldDB" id="A0A964T4J7"/>
<dbReference type="NCBIfam" id="NF004649">
    <property type="entry name" value="PRK05993.1"/>
    <property type="match status" value="1"/>
</dbReference>
<dbReference type="PANTHER" id="PTHR44169:SF6">
    <property type="entry name" value="NADPH-DEPENDENT 1-ACYLDIHYDROXYACETONE PHOSPHATE REDUCTASE"/>
    <property type="match status" value="1"/>
</dbReference>
<evidence type="ECO:0000256" key="2">
    <source>
        <dbReference type="ARBA" id="ARBA00023002"/>
    </source>
</evidence>
<dbReference type="SUPFAM" id="SSF51735">
    <property type="entry name" value="NAD(P)-binding Rossmann-fold domains"/>
    <property type="match status" value="1"/>
</dbReference>
<accession>A0A964T4J7</accession>
<comment type="caution">
    <text evidence="4">The sequence shown here is derived from an EMBL/GenBank/DDBJ whole genome shotgun (WGS) entry which is preliminary data.</text>
</comment>
<dbReference type="InterPro" id="IPR002347">
    <property type="entry name" value="SDR_fam"/>
</dbReference>
<comment type="similarity">
    <text evidence="1 3">Belongs to the short-chain dehydrogenases/reductases (SDR) family.</text>
</comment>
<evidence type="ECO:0000256" key="3">
    <source>
        <dbReference type="RuleBase" id="RU000363"/>
    </source>
</evidence>
<dbReference type="PROSITE" id="PS51257">
    <property type="entry name" value="PROKAR_LIPOPROTEIN"/>
    <property type="match status" value="1"/>
</dbReference>
<evidence type="ECO:0000256" key="1">
    <source>
        <dbReference type="ARBA" id="ARBA00006484"/>
    </source>
</evidence>